<feature type="transmembrane region" description="Helical" evidence="1">
    <location>
        <begin position="21"/>
        <end position="46"/>
    </location>
</feature>
<reference evidence="2" key="1">
    <citation type="submission" date="2013-09" db="EMBL/GenBank/DDBJ databases">
        <authorList>
            <person name="Huang L."/>
            <person name="Zeng L."/>
            <person name="Zhu Y."/>
            <person name="Guo X."/>
        </authorList>
    </citation>
    <scope>NUCLEOTIDE SEQUENCE</scope>
    <source>
        <strain evidence="2">Gui44</strain>
        <plasmid evidence="2">pGui2</plasmid>
    </source>
</reference>
<keyword evidence="1" id="KW-0472">Membrane</keyword>
<evidence type="ECO:0000256" key="1">
    <source>
        <dbReference type="SAM" id="Phobius"/>
    </source>
</evidence>
<proteinExistence type="predicted"/>
<feature type="transmembrane region" description="Helical" evidence="1">
    <location>
        <begin position="362"/>
        <end position="384"/>
    </location>
</feature>
<dbReference type="EMBL" id="KF648558">
    <property type="protein sequence ID" value="AGZ84974.1"/>
    <property type="molecule type" value="Genomic_DNA"/>
</dbReference>
<protein>
    <submittedName>
        <fullName evidence="2">Uncharacterized protein</fullName>
    </submittedName>
</protein>
<keyword evidence="1" id="KW-0812">Transmembrane</keyword>
<dbReference type="RefSeq" id="WP_000708296.1">
    <property type="nucleotide sequence ID" value="NC_025197.1"/>
</dbReference>
<geneLocation type="plasmid" evidence="2">
    <name>pGui2</name>
</geneLocation>
<evidence type="ECO:0000313" key="2">
    <source>
        <dbReference type="EMBL" id="AGZ84974.1"/>
    </source>
</evidence>
<organism evidence="2">
    <name type="scientific">Leptospira interrogans serovar Canicola</name>
    <dbReference type="NCBI Taxonomy" id="211880"/>
    <lineage>
        <taxon>Bacteria</taxon>
        <taxon>Pseudomonadati</taxon>
        <taxon>Spirochaetota</taxon>
        <taxon>Spirochaetia</taxon>
        <taxon>Leptospirales</taxon>
        <taxon>Leptospiraceae</taxon>
        <taxon>Leptospira</taxon>
    </lineage>
</organism>
<sequence length="389" mass="46783">MKIYFLDILNFLKNNKDGIEILISIFHNLGIFILFLLGGFLSYLAIFREIKFARIKELHKQQNEIINKVQEESYKSIVLFESKMIGKDAKILINIKVILKCKSILSNLFELSTKVNSGIANQIHLLHTFLNHCIEILKVNKNIKSWELVDEFHLYKYLIHYLTNISIVTSKVEKVLNIWDLIRPNVKNKTFSFWLFFLTHSKRPYKSKNFEKGVNFSYLSPYILSNVINTLYYPNYLFPFSLFSIINLQNYIARALYREFIYFPLEFEIERNSFNNQKMKFMLFKIEKKFRLSSRKKIVKFLYYKEITYEQIDSKIFFNSIKKKKDFYFLKDKFHPFTYKVHESKIEFSKLYGETNIVTIEVVGYFTLYTYFFKNTISILINLLKKKDR</sequence>
<reference evidence="2" key="2">
    <citation type="journal article" date="2014" name="PLoS Negl. Trop. Dis.">
        <title>Isolation and Characterization of Two Novel Plasmids from Pathogenic Leptospira interrogans Serogroup Canicola Serovar Canicola Strain Gui44.</title>
        <authorList>
            <person name="Zhu W.N."/>
            <person name="Huang L.L."/>
            <person name="Zeng L.B."/>
            <person name="Zhuang X.R."/>
            <person name="Chen C.Y."/>
            <person name="Wang Y.Z."/>
            <person name="Qin J.H."/>
            <person name="Zhu Y.Z."/>
            <person name="Guo X.K."/>
        </authorList>
    </citation>
    <scope>NUCLEOTIDE SEQUENCE</scope>
    <source>
        <strain evidence="2">Gui44</strain>
        <plasmid evidence="2">pGui2</plasmid>
    </source>
</reference>
<keyword evidence="1" id="KW-1133">Transmembrane helix</keyword>
<dbReference type="AlphaFoldDB" id="A0A067YBY8"/>
<accession>A0A067YBY8</accession>
<name>A0A067YBY8_LEPIR</name>
<keyword evidence="2" id="KW-0614">Plasmid</keyword>